<dbReference type="GeneID" id="111459656"/>
<dbReference type="GO" id="GO:0008270">
    <property type="term" value="F:zinc ion binding"/>
    <property type="evidence" value="ECO:0007669"/>
    <property type="project" value="UniProtKB-KW"/>
</dbReference>
<feature type="compositionally biased region" description="Acidic residues" evidence="10">
    <location>
        <begin position="159"/>
        <end position="203"/>
    </location>
</feature>
<protein>
    <submittedName>
        <fullName evidence="13">Histone deacetylase HDT1-like</fullName>
    </submittedName>
</protein>
<evidence type="ECO:0000256" key="7">
    <source>
        <dbReference type="ARBA" id="ARBA00023163"/>
    </source>
</evidence>
<dbReference type="PROSITE" id="PS00028">
    <property type="entry name" value="ZINC_FINGER_C2H2_1"/>
    <property type="match status" value="1"/>
</dbReference>
<dbReference type="AlphaFoldDB" id="A0A6J1H533"/>
<keyword evidence="8" id="KW-0539">Nucleus</keyword>
<dbReference type="InterPro" id="IPR041232">
    <property type="entry name" value="NPL"/>
</dbReference>
<gene>
    <name evidence="13" type="primary">LOC111459656</name>
</gene>
<feature type="region of interest" description="Disordered" evidence="10">
    <location>
        <begin position="95"/>
        <end position="298"/>
    </location>
</feature>
<feature type="domain" description="C2H2-type" evidence="11">
    <location>
        <begin position="271"/>
        <end position="298"/>
    </location>
</feature>
<reference evidence="13" key="1">
    <citation type="submission" date="2025-08" db="UniProtKB">
        <authorList>
            <consortium name="RefSeq"/>
        </authorList>
    </citation>
    <scope>IDENTIFICATION</scope>
    <source>
        <tissue evidence="13">Young leaves</tissue>
    </source>
</reference>
<evidence type="ECO:0000256" key="5">
    <source>
        <dbReference type="ARBA" id="ARBA00022853"/>
    </source>
</evidence>
<accession>A0A6J1H533</accession>
<dbReference type="Gene3D" id="2.60.120.340">
    <property type="entry name" value="Nucleoplasmin core domain"/>
    <property type="match status" value="1"/>
</dbReference>
<keyword evidence="5" id="KW-0156">Chromatin regulator</keyword>
<evidence type="ECO:0000259" key="11">
    <source>
        <dbReference type="PROSITE" id="PS50157"/>
    </source>
</evidence>
<comment type="subcellular location">
    <subcellularLocation>
        <location evidence="1">Nucleus</location>
        <location evidence="1">Nucleolus</location>
    </subcellularLocation>
</comment>
<feature type="compositionally biased region" description="Acidic residues" evidence="10">
    <location>
        <begin position="98"/>
        <end position="117"/>
    </location>
</feature>
<evidence type="ECO:0000256" key="3">
    <source>
        <dbReference type="ARBA" id="ARBA00022491"/>
    </source>
</evidence>
<evidence type="ECO:0000256" key="1">
    <source>
        <dbReference type="ARBA" id="ARBA00004604"/>
    </source>
</evidence>
<evidence type="ECO:0000256" key="9">
    <source>
        <dbReference type="PROSITE-ProRule" id="PRU00042"/>
    </source>
</evidence>
<dbReference type="FunFam" id="2.60.120.340:FF:000004">
    <property type="entry name" value="Histone deacetylase HDT1"/>
    <property type="match status" value="1"/>
</dbReference>
<organism evidence="12 13">
    <name type="scientific">Cucurbita moschata</name>
    <name type="common">Winter crookneck squash</name>
    <name type="synonym">Cucurbita pepo var. moschata</name>
    <dbReference type="NCBI Taxonomy" id="3662"/>
    <lineage>
        <taxon>Eukaryota</taxon>
        <taxon>Viridiplantae</taxon>
        <taxon>Streptophyta</taxon>
        <taxon>Embryophyta</taxon>
        <taxon>Tracheophyta</taxon>
        <taxon>Spermatophyta</taxon>
        <taxon>Magnoliopsida</taxon>
        <taxon>eudicotyledons</taxon>
        <taxon>Gunneridae</taxon>
        <taxon>Pentapetalae</taxon>
        <taxon>rosids</taxon>
        <taxon>fabids</taxon>
        <taxon>Cucurbitales</taxon>
        <taxon>Cucurbitaceae</taxon>
        <taxon>Cucurbiteae</taxon>
        <taxon>Cucurbita</taxon>
    </lineage>
</organism>
<keyword evidence="9" id="KW-0479">Metal-binding</keyword>
<feature type="compositionally biased region" description="Basic and acidic residues" evidence="10">
    <location>
        <begin position="145"/>
        <end position="158"/>
    </location>
</feature>
<dbReference type="PROSITE" id="PS50157">
    <property type="entry name" value="ZINC_FINGER_C2H2_2"/>
    <property type="match status" value="1"/>
</dbReference>
<keyword evidence="7" id="KW-0804">Transcription</keyword>
<dbReference type="InterPro" id="IPR013087">
    <property type="entry name" value="Znf_C2H2_type"/>
</dbReference>
<keyword evidence="3" id="KW-0678">Repressor</keyword>
<evidence type="ECO:0000256" key="2">
    <source>
        <dbReference type="ARBA" id="ARBA00006673"/>
    </source>
</evidence>
<dbReference type="GO" id="GO:0005730">
    <property type="term" value="C:nucleolus"/>
    <property type="evidence" value="ECO:0007669"/>
    <property type="project" value="UniProtKB-SubCell"/>
</dbReference>
<dbReference type="Proteomes" id="UP000504609">
    <property type="component" value="Unplaced"/>
</dbReference>
<dbReference type="RefSeq" id="XP_022958434.1">
    <property type="nucleotide sequence ID" value="XM_023102666.1"/>
</dbReference>
<feature type="compositionally biased region" description="Basic and acidic residues" evidence="10">
    <location>
        <begin position="204"/>
        <end position="218"/>
    </location>
</feature>
<keyword evidence="9" id="KW-0863">Zinc-finger</keyword>
<name>A0A6J1H533_CUCMO</name>
<evidence type="ECO:0000313" key="12">
    <source>
        <dbReference type="Proteomes" id="UP000504609"/>
    </source>
</evidence>
<keyword evidence="9" id="KW-0862">Zinc</keyword>
<evidence type="ECO:0000256" key="4">
    <source>
        <dbReference type="ARBA" id="ARBA00022801"/>
    </source>
</evidence>
<proteinExistence type="inferred from homology"/>
<keyword evidence="12" id="KW-1185">Reference proteome</keyword>
<dbReference type="GO" id="GO:0006325">
    <property type="term" value="P:chromatin organization"/>
    <property type="evidence" value="ECO:0007669"/>
    <property type="project" value="UniProtKB-KW"/>
</dbReference>
<comment type="similarity">
    <text evidence="2">Belongs to the histone deacetylase HD2 family.</text>
</comment>
<evidence type="ECO:0000256" key="10">
    <source>
        <dbReference type="SAM" id="MobiDB-lite"/>
    </source>
</evidence>
<dbReference type="GO" id="GO:0016787">
    <property type="term" value="F:hydrolase activity"/>
    <property type="evidence" value="ECO:0007669"/>
    <property type="project" value="UniProtKB-KW"/>
</dbReference>
<keyword evidence="4" id="KW-0378">Hydrolase</keyword>
<evidence type="ECO:0000256" key="6">
    <source>
        <dbReference type="ARBA" id="ARBA00023015"/>
    </source>
</evidence>
<sequence>MEFWGVEVKPGQALSVKPGDQKYLHLSQATLGELKKDKSKESVTIFLKIDEQKLVLGILSAEKFPQLSFDLVFEKEFELSHNGKSGSIYCMGYQASAEDQEHEEYSDSDFGSEDEELALQHVPNGKPSQKEEKSIVGKHSSLKPETSKKTHSKSLEPSKEDEDDDSEDDDESDDEDSSDESDEEMLGSDSDSDDEDDDIESEEETPKRKVESNKKRSNDSASVTPVSKKSKLASAEKSDAKKGGHTATPHPAKKPVKTPAKAATPKSGGQFSCKSCDRSFGSDGALQSHGKAKHGGGK</sequence>
<evidence type="ECO:0000313" key="13">
    <source>
        <dbReference type="RefSeq" id="XP_022958434.1"/>
    </source>
</evidence>
<feature type="compositionally biased region" description="Low complexity" evidence="10">
    <location>
        <begin position="257"/>
        <end position="266"/>
    </location>
</feature>
<dbReference type="Pfam" id="PF17800">
    <property type="entry name" value="NPL"/>
    <property type="match status" value="1"/>
</dbReference>
<dbReference type="KEGG" id="cmos:111459656"/>
<evidence type="ECO:0000256" key="8">
    <source>
        <dbReference type="ARBA" id="ARBA00023242"/>
    </source>
</evidence>
<keyword evidence="6" id="KW-0805">Transcription regulation</keyword>